<dbReference type="InterPro" id="IPR003131">
    <property type="entry name" value="T1-type_BTB"/>
</dbReference>
<dbReference type="InterPro" id="IPR000408">
    <property type="entry name" value="Reg_chr_condens"/>
</dbReference>
<dbReference type="PRINTS" id="PR00633">
    <property type="entry name" value="RCCNDNSATION"/>
</dbReference>
<organism evidence="4">
    <name type="scientific">Trypanosoma vivax (strain Y486)</name>
    <dbReference type="NCBI Taxonomy" id="1055687"/>
    <lineage>
        <taxon>Eukaryota</taxon>
        <taxon>Discoba</taxon>
        <taxon>Euglenozoa</taxon>
        <taxon>Kinetoplastea</taxon>
        <taxon>Metakinetoplastina</taxon>
        <taxon>Trypanosomatida</taxon>
        <taxon>Trypanosomatidae</taxon>
        <taxon>Trypanosoma</taxon>
        <taxon>Duttonella</taxon>
    </lineage>
</organism>
<dbReference type="EMBL" id="HE573023">
    <property type="protein sequence ID" value="CCC49305.1"/>
    <property type="molecule type" value="Genomic_DNA"/>
</dbReference>
<feature type="repeat" description="RCC1" evidence="2">
    <location>
        <begin position="346"/>
        <end position="417"/>
    </location>
</feature>
<keyword evidence="1" id="KW-0677">Repeat</keyword>
<gene>
    <name evidence="4" type="ORF">TVY486_0706230</name>
</gene>
<dbReference type="Pfam" id="PF25390">
    <property type="entry name" value="WD40_RLD"/>
    <property type="match status" value="1"/>
</dbReference>
<dbReference type="PANTHER" id="PTHR45622:SF70">
    <property type="entry name" value="SECRETION-REGULATING GUANINE NUCLEOTIDE EXCHANGE FACTOR"/>
    <property type="match status" value="1"/>
</dbReference>
<sequence length="622" mass="66891">MLERETQANFRDKCIPEEHRGPHISHTNHSISNSTAVCVHVDPSDSVATIRARSRSTQTSCTLVRRKEWVNIDVGGVSFKTTLSTLCSEPDSVLAAMVRAELRGNLSVEKDNDMAILLDLDPTFFGPVLNYLRHGKLVIPPDVPAPGVLAVAEYLNIKGIIEKLTPKRHTLRQFLYSWGSGTSGELGTQCLQDRDTPTLVQITPFGVRVADVSLGASYSCALSEDGNVYTFGNGDWGQLGLSNPRNTVELSGDTVVATVPKRIPLFERQPAVHIAAGYAYAMALTADHHVYFWGNNNHGQSGLGPLSFGCELRIVEEPTLVTTLEGKRIVQLSCGSFFTLALSNDGTLYSWGLLECLGLGSADEVRSMVRDSAIMGESLSAERRTVVLEPQVVRVPTQHKLVRINAGQWHSGAISVAGELFTWGVGFQWRLGHGSNEPGLRPQRVLGALVGEHVVDVACGSFHTVALTDKGKVYCWGDNASRQCGANAIVDVVKAPYHVANLEFIASGIVKAISCGRQHTVVVVEGPHSDCQCTCCKLGPDGQPGGQHGRVYAFGDVAGLALASWGVSGQKGSSLTGDSGGFADRRIHCLPCFVPMPNDMNVKSVKSGLHHTFVFAEELSAA</sequence>
<dbReference type="PROSITE" id="PS50012">
    <property type="entry name" value="RCC1_3"/>
    <property type="match status" value="6"/>
</dbReference>
<dbReference type="PANTHER" id="PTHR45622">
    <property type="entry name" value="UBIQUITIN-PROTEIN LIGASE E3A-RELATED"/>
    <property type="match status" value="1"/>
</dbReference>
<dbReference type="GO" id="GO:0051260">
    <property type="term" value="P:protein homooligomerization"/>
    <property type="evidence" value="ECO:0007669"/>
    <property type="project" value="InterPro"/>
</dbReference>
<name>G0TZA2_TRYVY</name>
<feature type="repeat" description="RCC1" evidence="2">
    <location>
        <begin position="471"/>
        <end position="526"/>
    </location>
</feature>
<feature type="domain" description="BTB" evidence="3">
    <location>
        <begin position="68"/>
        <end position="172"/>
    </location>
</feature>
<feature type="repeat" description="RCC1" evidence="2">
    <location>
        <begin position="226"/>
        <end position="287"/>
    </location>
</feature>
<protein>
    <recommendedName>
        <fullName evidence="3">BTB domain-containing protein</fullName>
    </recommendedName>
</protein>
<dbReference type="InterPro" id="IPR058923">
    <property type="entry name" value="RCC1-like_dom"/>
</dbReference>
<reference evidence="4" key="1">
    <citation type="journal article" date="2012" name="Proc. Natl. Acad. Sci. U.S.A.">
        <title>Antigenic diversity is generated by distinct evolutionary mechanisms in African trypanosome species.</title>
        <authorList>
            <person name="Jackson A.P."/>
            <person name="Berry A."/>
            <person name="Aslett M."/>
            <person name="Allison H.C."/>
            <person name="Burton P."/>
            <person name="Vavrova-Anderson J."/>
            <person name="Brown R."/>
            <person name="Browne H."/>
            <person name="Corton N."/>
            <person name="Hauser H."/>
            <person name="Gamble J."/>
            <person name="Gilderthorp R."/>
            <person name="Marcello L."/>
            <person name="McQuillan J."/>
            <person name="Otto T.D."/>
            <person name="Quail M.A."/>
            <person name="Sanders M.J."/>
            <person name="van Tonder A."/>
            <person name="Ginger M.L."/>
            <person name="Field M.C."/>
            <person name="Barry J.D."/>
            <person name="Hertz-Fowler C."/>
            <person name="Berriman M."/>
        </authorList>
    </citation>
    <scope>NUCLEOTIDE SEQUENCE</scope>
    <source>
        <strain evidence="4">Y486</strain>
    </source>
</reference>
<evidence type="ECO:0000313" key="4">
    <source>
        <dbReference type="EMBL" id="CCC49305.1"/>
    </source>
</evidence>
<accession>G0TZA2</accession>
<dbReference type="InterPro" id="IPR051709">
    <property type="entry name" value="Ub-ligase/GTPase-reg"/>
</dbReference>
<dbReference type="Gene3D" id="2.130.10.30">
    <property type="entry name" value="Regulator of chromosome condensation 1/beta-lactamase-inhibitor protein II"/>
    <property type="match status" value="2"/>
</dbReference>
<feature type="repeat" description="RCC1" evidence="2">
    <location>
        <begin position="418"/>
        <end position="470"/>
    </location>
</feature>
<dbReference type="InterPro" id="IPR009091">
    <property type="entry name" value="RCC1/BLIP-II"/>
</dbReference>
<dbReference type="PROSITE" id="PS00626">
    <property type="entry name" value="RCC1_2"/>
    <property type="match status" value="1"/>
</dbReference>
<proteinExistence type="predicted"/>
<evidence type="ECO:0000256" key="2">
    <source>
        <dbReference type="PROSITE-ProRule" id="PRU00235"/>
    </source>
</evidence>
<dbReference type="SMART" id="SM00225">
    <property type="entry name" value="BTB"/>
    <property type="match status" value="1"/>
</dbReference>
<dbReference type="InterPro" id="IPR000210">
    <property type="entry name" value="BTB/POZ_dom"/>
</dbReference>
<dbReference type="Pfam" id="PF02214">
    <property type="entry name" value="BTB_2"/>
    <property type="match status" value="1"/>
</dbReference>
<feature type="repeat" description="RCC1" evidence="2">
    <location>
        <begin position="288"/>
        <end position="345"/>
    </location>
</feature>
<dbReference type="SUPFAM" id="SSF50985">
    <property type="entry name" value="RCC1/BLIP-II"/>
    <property type="match status" value="1"/>
</dbReference>
<dbReference type="VEuPathDB" id="TriTrypDB:TvY486_0706230"/>
<evidence type="ECO:0000259" key="3">
    <source>
        <dbReference type="SMART" id="SM00225"/>
    </source>
</evidence>
<feature type="repeat" description="RCC1" evidence="2">
    <location>
        <begin position="173"/>
        <end position="225"/>
    </location>
</feature>
<dbReference type="SUPFAM" id="SSF54695">
    <property type="entry name" value="POZ domain"/>
    <property type="match status" value="1"/>
</dbReference>
<dbReference type="Gene3D" id="3.30.710.10">
    <property type="entry name" value="Potassium Channel Kv1.1, Chain A"/>
    <property type="match status" value="1"/>
</dbReference>
<evidence type="ECO:0000256" key="1">
    <source>
        <dbReference type="ARBA" id="ARBA00022737"/>
    </source>
</evidence>
<dbReference type="InterPro" id="IPR011333">
    <property type="entry name" value="SKP1/BTB/POZ_sf"/>
</dbReference>
<dbReference type="OMA" id="TADHHVY"/>
<dbReference type="AlphaFoldDB" id="G0TZA2"/>